<accession>A0A426YVX3</accession>
<evidence type="ECO:0000313" key="2">
    <source>
        <dbReference type="EMBL" id="RRT55887.1"/>
    </source>
</evidence>
<evidence type="ECO:0000256" key="1">
    <source>
        <dbReference type="SAM" id="MobiDB-lite"/>
    </source>
</evidence>
<sequence length="131" mass="14393">MAMLFRSERDNICSARGDYYHRTMRREFSLSVVGLQRKRAVTLMVKGIRDPSADSNPVADEKEKGAGDEGAVEASTMGTIAMLKQRVMKRRGVANNGRKTISVVNTFLSGNRGRATEGCDFAEEESMSDGP</sequence>
<name>A0A426YVX3_ENSVE</name>
<feature type="region of interest" description="Disordered" evidence="1">
    <location>
        <begin position="48"/>
        <end position="74"/>
    </location>
</feature>
<proteinExistence type="predicted"/>
<comment type="caution">
    <text evidence="2">The sequence shown here is derived from an EMBL/GenBank/DDBJ whole genome shotgun (WGS) entry which is preliminary data.</text>
</comment>
<protein>
    <submittedName>
        <fullName evidence="2">Uncharacterized protein</fullName>
    </submittedName>
</protein>
<reference evidence="2 3" key="1">
    <citation type="journal article" date="2014" name="Agronomy (Basel)">
        <title>A Draft Genome Sequence for Ensete ventricosum, the Drought-Tolerant Tree Against Hunger.</title>
        <authorList>
            <person name="Harrison J."/>
            <person name="Moore K.A."/>
            <person name="Paszkiewicz K."/>
            <person name="Jones T."/>
            <person name="Grant M."/>
            <person name="Ambacheew D."/>
            <person name="Muzemil S."/>
            <person name="Studholme D.J."/>
        </authorList>
    </citation>
    <scope>NUCLEOTIDE SEQUENCE [LARGE SCALE GENOMIC DNA]</scope>
</reference>
<dbReference type="Proteomes" id="UP000287651">
    <property type="component" value="Unassembled WGS sequence"/>
</dbReference>
<dbReference type="EMBL" id="AMZH03009876">
    <property type="protein sequence ID" value="RRT55887.1"/>
    <property type="molecule type" value="Genomic_DNA"/>
</dbReference>
<evidence type="ECO:0000313" key="3">
    <source>
        <dbReference type="Proteomes" id="UP000287651"/>
    </source>
</evidence>
<dbReference type="AlphaFoldDB" id="A0A426YVX3"/>
<organism evidence="2 3">
    <name type="scientific">Ensete ventricosum</name>
    <name type="common">Abyssinian banana</name>
    <name type="synonym">Musa ensete</name>
    <dbReference type="NCBI Taxonomy" id="4639"/>
    <lineage>
        <taxon>Eukaryota</taxon>
        <taxon>Viridiplantae</taxon>
        <taxon>Streptophyta</taxon>
        <taxon>Embryophyta</taxon>
        <taxon>Tracheophyta</taxon>
        <taxon>Spermatophyta</taxon>
        <taxon>Magnoliopsida</taxon>
        <taxon>Liliopsida</taxon>
        <taxon>Zingiberales</taxon>
        <taxon>Musaceae</taxon>
        <taxon>Ensete</taxon>
    </lineage>
</organism>
<gene>
    <name evidence="2" type="ORF">B296_00019849</name>
</gene>